<dbReference type="SUPFAM" id="SSF53383">
    <property type="entry name" value="PLP-dependent transferases"/>
    <property type="match status" value="1"/>
</dbReference>
<dbReference type="GO" id="GO:0004837">
    <property type="term" value="F:tyrosine decarboxylase activity"/>
    <property type="evidence" value="ECO:0007669"/>
    <property type="project" value="UniProtKB-EC"/>
</dbReference>
<sequence>MGSLGNDALEANSLFNLNPLDTEEFRRQGHMIIDFLADYYRDIEKFPVRSQVQPGYLRKRLPESAPYNPESIETILQDVQNEIVPGITHWQSPNYFAYFPSRAA</sequence>
<comment type="subunit">
    <text evidence="2">Homodimer.</text>
</comment>
<proteinExistence type="predicted"/>
<dbReference type="PANTHER" id="PTHR11999">
    <property type="entry name" value="GROUP II PYRIDOXAL-5-PHOSPHATE DECARBOXYLASE"/>
    <property type="match status" value="1"/>
</dbReference>
<dbReference type="OrthoDB" id="639767at2759"/>
<dbReference type="InterPro" id="IPR010977">
    <property type="entry name" value="Aromatic_deC"/>
</dbReference>
<dbReference type="GO" id="GO:0030170">
    <property type="term" value="F:pyridoxal phosphate binding"/>
    <property type="evidence" value="ECO:0007669"/>
    <property type="project" value="InterPro"/>
</dbReference>
<comment type="cofactor">
    <cofactor evidence="1">
        <name>pyridoxal 5'-phosphate</name>
        <dbReference type="ChEBI" id="CHEBI:597326"/>
    </cofactor>
</comment>
<accession>A0A7J7L7V3</accession>
<dbReference type="Pfam" id="PF00282">
    <property type="entry name" value="Pyridoxal_deC"/>
    <property type="match status" value="1"/>
</dbReference>
<dbReference type="AlphaFoldDB" id="A0A7J7L7V3"/>
<evidence type="ECO:0000256" key="3">
    <source>
        <dbReference type="ARBA" id="ARBA00022793"/>
    </source>
</evidence>
<evidence type="ECO:0000256" key="2">
    <source>
        <dbReference type="ARBA" id="ARBA00011738"/>
    </source>
</evidence>
<dbReference type="EC" id="4.1.1.25" evidence="5"/>
<dbReference type="GO" id="GO:0019752">
    <property type="term" value="P:carboxylic acid metabolic process"/>
    <property type="evidence" value="ECO:0007669"/>
    <property type="project" value="InterPro"/>
</dbReference>
<gene>
    <name evidence="6" type="ORF">GIB67_016752</name>
</gene>
<reference evidence="6 7" key="1">
    <citation type="journal article" date="2020" name="IScience">
        <title>Genome Sequencing of the Endangered Kingdonia uniflora (Circaeasteraceae, Ranunculales) Reveals Potential Mechanisms of Evolutionary Specialization.</title>
        <authorList>
            <person name="Sun Y."/>
            <person name="Deng T."/>
            <person name="Zhang A."/>
            <person name="Moore M.J."/>
            <person name="Landis J.B."/>
            <person name="Lin N."/>
            <person name="Zhang H."/>
            <person name="Zhang X."/>
            <person name="Huang J."/>
            <person name="Zhang X."/>
            <person name="Sun H."/>
            <person name="Wang H."/>
        </authorList>
    </citation>
    <scope>NUCLEOTIDE SEQUENCE [LARGE SCALE GENOMIC DNA]</scope>
    <source>
        <strain evidence="6">TB1705</strain>
        <tissue evidence="6">Leaf</tissue>
    </source>
</reference>
<keyword evidence="3" id="KW-0456">Lyase</keyword>
<keyword evidence="4" id="KW-0663">Pyridoxal phosphate</keyword>
<evidence type="ECO:0000256" key="4">
    <source>
        <dbReference type="ARBA" id="ARBA00022898"/>
    </source>
</evidence>
<dbReference type="PANTHER" id="PTHR11999:SF96">
    <property type="entry name" value="TYROSINE DECARBOXYLASE"/>
    <property type="match status" value="1"/>
</dbReference>
<keyword evidence="3" id="KW-0210">Decarboxylase</keyword>
<dbReference type="GO" id="GO:0006520">
    <property type="term" value="P:amino acid metabolic process"/>
    <property type="evidence" value="ECO:0007669"/>
    <property type="project" value="InterPro"/>
</dbReference>
<comment type="caution">
    <text evidence="6">The sequence shown here is derived from an EMBL/GenBank/DDBJ whole genome shotgun (WGS) entry which is preliminary data.</text>
</comment>
<dbReference type="Proteomes" id="UP000541444">
    <property type="component" value="Unassembled WGS sequence"/>
</dbReference>
<dbReference type="PRINTS" id="PR00800">
    <property type="entry name" value="YHDCRBOXLASE"/>
</dbReference>
<dbReference type="EMBL" id="JACGCM010002555">
    <property type="protein sequence ID" value="KAF6138711.1"/>
    <property type="molecule type" value="Genomic_DNA"/>
</dbReference>
<dbReference type="FunFam" id="1.20.1340.10:FF:000001">
    <property type="entry name" value="Histidine decarboxylase"/>
    <property type="match status" value="1"/>
</dbReference>
<evidence type="ECO:0000313" key="6">
    <source>
        <dbReference type="EMBL" id="KAF6138711.1"/>
    </source>
</evidence>
<dbReference type="InterPro" id="IPR015424">
    <property type="entry name" value="PyrdxlP-dep_Trfase"/>
</dbReference>
<evidence type="ECO:0000256" key="1">
    <source>
        <dbReference type="ARBA" id="ARBA00001933"/>
    </source>
</evidence>
<evidence type="ECO:0000313" key="7">
    <source>
        <dbReference type="Proteomes" id="UP000541444"/>
    </source>
</evidence>
<dbReference type="Gene3D" id="1.20.1340.10">
    <property type="entry name" value="dopa decarboxylase, N-terminal domain"/>
    <property type="match status" value="1"/>
</dbReference>
<organism evidence="6 7">
    <name type="scientific">Kingdonia uniflora</name>
    <dbReference type="NCBI Taxonomy" id="39325"/>
    <lineage>
        <taxon>Eukaryota</taxon>
        <taxon>Viridiplantae</taxon>
        <taxon>Streptophyta</taxon>
        <taxon>Embryophyta</taxon>
        <taxon>Tracheophyta</taxon>
        <taxon>Spermatophyta</taxon>
        <taxon>Magnoliopsida</taxon>
        <taxon>Ranunculales</taxon>
        <taxon>Circaeasteraceae</taxon>
        <taxon>Kingdonia</taxon>
    </lineage>
</organism>
<evidence type="ECO:0000256" key="5">
    <source>
        <dbReference type="ARBA" id="ARBA00023470"/>
    </source>
</evidence>
<name>A0A7J7L7V3_9MAGN</name>
<keyword evidence="7" id="KW-1185">Reference proteome</keyword>
<protein>
    <recommendedName>
        <fullName evidence="5">tyrosine decarboxylase</fullName>
        <ecNumber evidence="5">4.1.1.25</ecNumber>
    </recommendedName>
</protein>
<dbReference type="InterPro" id="IPR002129">
    <property type="entry name" value="PyrdxlP-dep_de-COase"/>
</dbReference>
<dbReference type="GO" id="GO:0005737">
    <property type="term" value="C:cytoplasm"/>
    <property type="evidence" value="ECO:0007669"/>
    <property type="project" value="TreeGrafter"/>
</dbReference>